<comment type="caution">
    <text evidence="3">The sequence shown here is derived from an EMBL/GenBank/DDBJ whole genome shotgun (WGS) entry which is preliminary data.</text>
</comment>
<dbReference type="EMBL" id="PQWM01000009">
    <property type="protein sequence ID" value="RDZ14690.1"/>
    <property type="molecule type" value="Genomic_DNA"/>
</dbReference>
<dbReference type="GO" id="GO:0016757">
    <property type="term" value="F:glycosyltransferase activity"/>
    <property type="evidence" value="ECO:0007669"/>
    <property type="project" value="InterPro"/>
</dbReference>
<keyword evidence="3" id="KW-0808">Transferase</keyword>
<dbReference type="SUPFAM" id="SSF53756">
    <property type="entry name" value="UDP-Glycosyltransferase/glycogen phosphorylase"/>
    <property type="match status" value="1"/>
</dbReference>
<evidence type="ECO:0000259" key="1">
    <source>
        <dbReference type="Pfam" id="PF00534"/>
    </source>
</evidence>
<dbReference type="InterPro" id="IPR050194">
    <property type="entry name" value="Glycosyltransferase_grp1"/>
</dbReference>
<dbReference type="CDD" id="cd03808">
    <property type="entry name" value="GT4_CapM-like"/>
    <property type="match status" value="1"/>
</dbReference>
<dbReference type="InterPro" id="IPR028098">
    <property type="entry name" value="Glyco_trans_4-like_N"/>
</dbReference>
<dbReference type="PANTHER" id="PTHR45947">
    <property type="entry name" value="SULFOQUINOVOSYL TRANSFERASE SQD2"/>
    <property type="match status" value="1"/>
</dbReference>
<dbReference type="Pfam" id="PF13477">
    <property type="entry name" value="Glyco_trans_4_2"/>
    <property type="match status" value="1"/>
</dbReference>
<protein>
    <submittedName>
        <fullName evidence="3">Glycosyltransferase family 1 protein</fullName>
    </submittedName>
</protein>
<organism evidence="3 4">
    <name type="scientific">Priestia megaterium</name>
    <name type="common">Bacillus megaterium</name>
    <dbReference type="NCBI Taxonomy" id="1404"/>
    <lineage>
        <taxon>Bacteria</taxon>
        <taxon>Bacillati</taxon>
        <taxon>Bacillota</taxon>
        <taxon>Bacilli</taxon>
        <taxon>Bacillales</taxon>
        <taxon>Bacillaceae</taxon>
        <taxon>Priestia</taxon>
    </lineage>
</organism>
<accession>A0A3D8X2G3</accession>
<reference evidence="3 4" key="1">
    <citation type="journal article" date="2018" name="Appl. Environ. Microbiol.">
        <title>Antimicrobial susceptibility testing and tentative epidemiological cut-off values of five Bacillus species relevant for use as animal feed additives or for plant protection.</title>
        <authorList>
            <person name="Agerso Y."/>
            <person name="Stuer-Lauridsen B."/>
            <person name="Bjerre K."/>
            <person name="Jensen M.G."/>
            <person name="Johansen E."/>
            <person name="Bennedsen M."/>
            <person name="Brockmann E."/>
            <person name="Nielsen B."/>
        </authorList>
    </citation>
    <scope>NUCLEOTIDE SEQUENCE [LARGE SCALE GENOMIC DNA]</scope>
    <source>
        <strain evidence="3 4">CHCC20162</strain>
    </source>
</reference>
<feature type="domain" description="Glycosyltransferase subfamily 4-like N-terminal" evidence="2">
    <location>
        <begin position="9"/>
        <end position="146"/>
    </location>
</feature>
<name>A0A3D8X2G3_PRIMG</name>
<dbReference type="Gene3D" id="3.40.50.2000">
    <property type="entry name" value="Glycogen Phosphorylase B"/>
    <property type="match status" value="2"/>
</dbReference>
<evidence type="ECO:0000313" key="3">
    <source>
        <dbReference type="EMBL" id="RDZ14690.1"/>
    </source>
</evidence>
<dbReference type="PANTHER" id="PTHR45947:SF3">
    <property type="entry name" value="SULFOQUINOVOSYL TRANSFERASE SQD2"/>
    <property type="match status" value="1"/>
</dbReference>
<dbReference type="Proteomes" id="UP000256519">
    <property type="component" value="Unassembled WGS sequence"/>
</dbReference>
<dbReference type="InterPro" id="IPR001296">
    <property type="entry name" value="Glyco_trans_1"/>
</dbReference>
<gene>
    <name evidence="3" type="ORF">C3744_12410</name>
</gene>
<proteinExistence type="predicted"/>
<feature type="domain" description="Glycosyl transferase family 1" evidence="1">
    <location>
        <begin position="183"/>
        <end position="345"/>
    </location>
</feature>
<dbReference type="AlphaFoldDB" id="A0A3D8X2G3"/>
<evidence type="ECO:0000313" key="4">
    <source>
        <dbReference type="Proteomes" id="UP000256519"/>
    </source>
</evidence>
<sequence length="374" mass="42562">MKILYVTTISNTANAFLIPHIKMLINQGHQVDLAFHVAQEIDTEIFELGCKVHELEFERSPLNSRNYTAYKKLKKLIYSEKYDLIHTHTPVASACVRIAVRKFKEVKVVYTAHGFHFFKGAPLINWLTYYLIERWLSRYTDLIITINKEDFLRAKTSFKARKIEYIPGVGIDTNKYNSVTVNKQEKLREMGIPNSAFIILSVGELNNNKNHETILRAITKLKNPSIYYVVCGKGPLESYLRDLTKKLGINKQVKLIGYRTDIAEICNIADIFAFPSKREGLGLAALEAMASGLPLITSNVHGIVDYSVDGVTGFTCDPADIKGFAQSIDRLYKSKSNRETMGQHNQDAVKVFDIDNTNKILKDIYKKLEIEMIN</sequence>
<dbReference type="RefSeq" id="WP_116074389.1">
    <property type="nucleotide sequence ID" value="NZ_CP085431.1"/>
</dbReference>
<dbReference type="Pfam" id="PF00534">
    <property type="entry name" value="Glycos_transf_1"/>
    <property type="match status" value="1"/>
</dbReference>
<evidence type="ECO:0000259" key="2">
    <source>
        <dbReference type="Pfam" id="PF13477"/>
    </source>
</evidence>